<keyword evidence="2" id="KW-0472">Membrane</keyword>
<protein>
    <submittedName>
        <fullName evidence="3">Uncharacterized protein</fullName>
    </submittedName>
</protein>
<keyword evidence="2" id="KW-1133">Transmembrane helix</keyword>
<keyword evidence="2" id="KW-0812">Transmembrane</keyword>
<name>A0ABQ4F9P2_9ACTN</name>
<feature type="compositionally biased region" description="Low complexity" evidence="1">
    <location>
        <begin position="37"/>
        <end position="52"/>
    </location>
</feature>
<evidence type="ECO:0000256" key="1">
    <source>
        <dbReference type="SAM" id="MobiDB-lite"/>
    </source>
</evidence>
<reference evidence="3 4" key="1">
    <citation type="submission" date="2021-01" db="EMBL/GenBank/DDBJ databases">
        <title>Whole genome shotgun sequence of Microbispora amethystogenes NBRC 101907.</title>
        <authorList>
            <person name="Komaki H."/>
            <person name="Tamura T."/>
        </authorList>
    </citation>
    <scope>NUCLEOTIDE SEQUENCE [LARGE SCALE GENOMIC DNA]</scope>
    <source>
        <strain evidence="3 4">NBRC 101907</strain>
    </source>
</reference>
<feature type="transmembrane region" description="Helical" evidence="2">
    <location>
        <begin position="66"/>
        <end position="88"/>
    </location>
</feature>
<comment type="caution">
    <text evidence="3">The sequence shown here is derived from an EMBL/GenBank/DDBJ whole genome shotgun (WGS) entry which is preliminary data.</text>
</comment>
<dbReference type="EMBL" id="BOOB01000012">
    <property type="protein sequence ID" value="GIH31510.1"/>
    <property type="molecule type" value="Genomic_DNA"/>
</dbReference>
<accession>A0ABQ4F9P2</accession>
<proteinExistence type="predicted"/>
<dbReference type="Proteomes" id="UP000651728">
    <property type="component" value="Unassembled WGS sequence"/>
</dbReference>
<feature type="region of interest" description="Disordered" evidence="1">
    <location>
        <begin position="37"/>
        <end position="56"/>
    </location>
</feature>
<evidence type="ECO:0000313" key="3">
    <source>
        <dbReference type="EMBL" id="GIH31510.1"/>
    </source>
</evidence>
<organism evidence="3 4">
    <name type="scientific">Microbispora amethystogenes</name>
    <dbReference type="NCBI Taxonomy" id="1427754"/>
    <lineage>
        <taxon>Bacteria</taxon>
        <taxon>Bacillati</taxon>
        <taxon>Actinomycetota</taxon>
        <taxon>Actinomycetes</taxon>
        <taxon>Streptosporangiales</taxon>
        <taxon>Streptosporangiaceae</taxon>
        <taxon>Microbispora</taxon>
    </lineage>
</organism>
<evidence type="ECO:0000313" key="4">
    <source>
        <dbReference type="Proteomes" id="UP000651728"/>
    </source>
</evidence>
<sequence>MRTLVLGGTLVTPSLSVTVTPWYAAESACDRGYTTGHAGGHRAASAGGNVNEPPGPPGRRYRLRGLVAAVIAGLVFWALVIWLVVTLLR</sequence>
<gene>
    <name evidence="3" type="ORF">Mam01_16740</name>
</gene>
<keyword evidence="4" id="KW-1185">Reference proteome</keyword>
<evidence type="ECO:0000256" key="2">
    <source>
        <dbReference type="SAM" id="Phobius"/>
    </source>
</evidence>